<evidence type="ECO:0008006" key="3">
    <source>
        <dbReference type="Google" id="ProtNLM"/>
    </source>
</evidence>
<evidence type="ECO:0000313" key="1">
    <source>
        <dbReference type="EMBL" id="WYJ78000.1"/>
    </source>
</evidence>
<protein>
    <recommendedName>
        <fullName evidence="3">Histidine phosphatase family protein</fullName>
    </recommendedName>
</protein>
<dbReference type="RefSeq" id="WP_243430629.1">
    <property type="nucleotide sequence ID" value="NZ_CP147251.1"/>
</dbReference>
<proteinExistence type="predicted"/>
<evidence type="ECO:0000313" key="2">
    <source>
        <dbReference type="Proteomes" id="UP000664701"/>
    </source>
</evidence>
<dbReference type="SMART" id="SM00855">
    <property type="entry name" value="PGAM"/>
    <property type="match status" value="1"/>
</dbReference>
<accession>A0ABZ2SQE1</accession>
<dbReference type="CDD" id="cd07067">
    <property type="entry name" value="HP_PGM_like"/>
    <property type="match status" value="1"/>
</dbReference>
<organism evidence="1 2">
    <name type="scientific">Candidatus Enterococcus lowellii</name>
    <dbReference type="NCBI Taxonomy" id="2230877"/>
    <lineage>
        <taxon>Bacteria</taxon>
        <taxon>Bacillati</taxon>
        <taxon>Bacillota</taxon>
        <taxon>Bacilli</taxon>
        <taxon>Lactobacillales</taxon>
        <taxon>Enterococcaceae</taxon>
        <taxon>Enterococcus</taxon>
    </lineage>
</organism>
<dbReference type="SUPFAM" id="SSF53254">
    <property type="entry name" value="Phosphoglycerate mutase-like"/>
    <property type="match status" value="1"/>
</dbReference>
<dbReference type="InterPro" id="IPR050275">
    <property type="entry name" value="PGM_Phosphatase"/>
</dbReference>
<dbReference type="Pfam" id="PF00300">
    <property type="entry name" value="His_Phos_1"/>
    <property type="match status" value="1"/>
</dbReference>
<dbReference type="InterPro" id="IPR029033">
    <property type="entry name" value="His_PPase_superfam"/>
</dbReference>
<dbReference type="Proteomes" id="UP000664701">
    <property type="component" value="Chromosome"/>
</dbReference>
<dbReference type="Gene3D" id="3.40.50.1240">
    <property type="entry name" value="Phosphoglycerate mutase-like"/>
    <property type="match status" value="1"/>
</dbReference>
<reference evidence="1 2" key="1">
    <citation type="submission" date="2021-03" db="EMBL/GenBank/DDBJ databases">
        <authorList>
            <person name="Gilmore M.S."/>
            <person name="Schwartzman J."/>
            <person name="Van Tyne D."/>
            <person name="Martin M."/>
            <person name="Earl A.M."/>
            <person name="Manson A.L."/>
            <person name="Straub T."/>
            <person name="Salamzade R."/>
            <person name="Saavedra J."/>
            <person name="Lebreton F."/>
            <person name="Prichula J."/>
            <person name="Schaufler K."/>
            <person name="Gaca A."/>
            <person name="Sgardioli B."/>
            <person name="Wagenaar J."/>
            <person name="Strong T."/>
        </authorList>
    </citation>
    <scope>NUCLEOTIDE SEQUENCE [LARGE SCALE GENOMIC DNA]</scope>
    <source>
        <strain evidence="1 2">DIV2402</strain>
    </source>
</reference>
<reference evidence="1 2" key="2">
    <citation type="submission" date="2024-03" db="EMBL/GenBank/DDBJ databases">
        <title>The Genome Sequence of Enterococcus sp. DIV2402.</title>
        <authorList>
            <consortium name="The Broad Institute Genomics Platform"/>
            <consortium name="The Broad Institute Microbial Omics Core"/>
            <consortium name="The Broad Institute Genomic Center for Infectious Diseases"/>
            <person name="Earl A."/>
            <person name="Manson A."/>
            <person name="Gilmore M."/>
            <person name="Schwartman J."/>
            <person name="Shea T."/>
            <person name="Abouelleil A."/>
            <person name="Cao P."/>
            <person name="Chapman S."/>
            <person name="Cusick C."/>
            <person name="Young S."/>
            <person name="Neafsey D."/>
            <person name="Nusbaum C."/>
            <person name="Birren B."/>
        </authorList>
    </citation>
    <scope>NUCLEOTIDE SEQUENCE [LARGE SCALE GENOMIC DNA]</scope>
    <source>
        <strain evidence="1 2">DIV2402</strain>
    </source>
</reference>
<keyword evidence="2" id="KW-1185">Reference proteome</keyword>
<name>A0ABZ2SQE1_9ENTE</name>
<dbReference type="InterPro" id="IPR013078">
    <property type="entry name" value="His_Pase_superF_clade-1"/>
</dbReference>
<sequence length="182" mass="21392">MKQIYFVRHSIRDITNKNDQDAPLTSLGKRKAHQLIDFFQDKSIERIFASPYVRTLQTVQPLADFFDLEIVTDSNLRERKVGTWVSDFPTFARKQWQDFDYRLPKGESLNQVKQRILPSYQHILNHSAETIIICGHGTAFSVLFHHLTQGNFTYQDFEQMLMPDIFLAEYQMNSLEAFIKLT</sequence>
<dbReference type="PANTHER" id="PTHR48100:SF1">
    <property type="entry name" value="HISTIDINE PHOSPHATASE FAMILY PROTEIN-RELATED"/>
    <property type="match status" value="1"/>
</dbReference>
<dbReference type="EMBL" id="CP147251">
    <property type="protein sequence ID" value="WYJ78000.1"/>
    <property type="molecule type" value="Genomic_DNA"/>
</dbReference>
<gene>
    <name evidence="1" type="ORF">DOK78_002656</name>
</gene>
<dbReference type="PANTHER" id="PTHR48100">
    <property type="entry name" value="BROAD-SPECIFICITY PHOSPHATASE YOR283W-RELATED"/>
    <property type="match status" value="1"/>
</dbReference>